<proteinExistence type="predicted"/>
<dbReference type="InterPro" id="IPR032710">
    <property type="entry name" value="NTF2-like_dom_sf"/>
</dbReference>
<keyword evidence="4" id="KW-1185">Reference proteome</keyword>
<gene>
    <name evidence="3" type="ORF">E5A74_08980</name>
</gene>
<dbReference type="OrthoDB" id="1442122at2"/>
<dbReference type="Proteomes" id="UP000309848">
    <property type="component" value="Unassembled WGS sequence"/>
</dbReference>
<dbReference type="InterPro" id="IPR027843">
    <property type="entry name" value="DUF4440"/>
</dbReference>
<evidence type="ECO:0000259" key="2">
    <source>
        <dbReference type="Pfam" id="PF14534"/>
    </source>
</evidence>
<evidence type="ECO:0000313" key="4">
    <source>
        <dbReference type="Proteomes" id="UP000309848"/>
    </source>
</evidence>
<name>A0A4S1WMU6_9SPHN</name>
<keyword evidence="1" id="KW-0732">Signal</keyword>
<feature type="signal peptide" evidence="1">
    <location>
        <begin position="1"/>
        <end position="19"/>
    </location>
</feature>
<feature type="chain" id="PRO_5020910680" evidence="1">
    <location>
        <begin position="20"/>
        <end position="153"/>
    </location>
</feature>
<dbReference type="Gene3D" id="3.10.450.50">
    <property type="match status" value="1"/>
</dbReference>
<comment type="caution">
    <text evidence="3">The sequence shown here is derived from an EMBL/GenBank/DDBJ whole genome shotgun (WGS) entry which is preliminary data.</text>
</comment>
<accession>A0A4S1WMU6</accession>
<dbReference type="SUPFAM" id="SSF54427">
    <property type="entry name" value="NTF2-like"/>
    <property type="match status" value="1"/>
</dbReference>
<feature type="domain" description="DUF4440" evidence="2">
    <location>
        <begin position="25"/>
        <end position="138"/>
    </location>
</feature>
<dbReference type="RefSeq" id="WP_135983965.1">
    <property type="nucleotide sequence ID" value="NZ_JAASQM010000002.1"/>
</dbReference>
<dbReference type="EMBL" id="SRXU01000003">
    <property type="protein sequence ID" value="TGX43287.1"/>
    <property type="molecule type" value="Genomic_DNA"/>
</dbReference>
<sequence length="153" mass="17178">MMRWFGSLILLLIAAPTAAQDEASLRKADAAQHEAARTRNADALAAMMHPDFQVNSPEGEMWSREKTIALWRNRGIGHDRFDRTVESVILDGDVGVVAGSEIVQPSTDSIAGKRRADGAQPVRRRFTNVWLWKDGRWWFLARHANEMVKAPAK</sequence>
<reference evidence="3 4" key="1">
    <citation type="submission" date="2019-04" db="EMBL/GenBank/DDBJ databases">
        <title>Sphingomonas psychrotolerans sp. nov., isolated from soil in the Tianshan Mountains, Xinjiang, China.</title>
        <authorList>
            <person name="Luo Y."/>
            <person name="Sheng H."/>
        </authorList>
    </citation>
    <scope>NUCLEOTIDE SEQUENCE [LARGE SCALE GENOMIC DNA]</scope>
    <source>
        <strain evidence="3 4">KIS18-15</strain>
    </source>
</reference>
<dbReference type="Pfam" id="PF14534">
    <property type="entry name" value="DUF4440"/>
    <property type="match status" value="1"/>
</dbReference>
<protein>
    <submittedName>
        <fullName evidence="3">Nuclear transport factor 2 family protein</fullName>
    </submittedName>
</protein>
<evidence type="ECO:0000256" key="1">
    <source>
        <dbReference type="SAM" id="SignalP"/>
    </source>
</evidence>
<dbReference type="AlphaFoldDB" id="A0A4S1WMU6"/>
<evidence type="ECO:0000313" key="3">
    <source>
        <dbReference type="EMBL" id="TGX43287.1"/>
    </source>
</evidence>
<organism evidence="3 4">
    <name type="scientific">Sphingomonas naasensis</name>
    <dbReference type="NCBI Taxonomy" id="1344951"/>
    <lineage>
        <taxon>Bacteria</taxon>
        <taxon>Pseudomonadati</taxon>
        <taxon>Pseudomonadota</taxon>
        <taxon>Alphaproteobacteria</taxon>
        <taxon>Sphingomonadales</taxon>
        <taxon>Sphingomonadaceae</taxon>
        <taxon>Sphingomonas</taxon>
    </lineage>
</organism>